<dbReference type="PANTHER" id="PTHR13832">
    <property type="entry name" value="PROTEIN PHOSPHATASE 2C"/>
    <property type="match status" value="1"/>
</dbReference>
<dbReference type="Gene3D" id="3.60.40.10">
    <property type="entry name" value="PPM-type phosphatase domain"/>
    <property type="match status" value="1"/>
</dbReference>
<sequence>MEQDWVMVGKSKKHHKSSEGTRSKGSNASQHPAALNVVNNETSVPLKPIKLSLNASDHTVVEGAGDDDVTSNPIRDREEEGHARIHASGRCSPSPDPLAMTLPIKPHEANGESSEESLRPEPEGAESEPSPQSGHLPSTSPSLSGGKRAEEVESLGTSLFGGHPGGHRKVFHLRAGSPSSEPPPPAIAPAIRQEGASGAVNEGTPGTTEKKVKHKSGLNFPLHPTSWPPKSLCMGSDKLMTLPNVRFPLQKPPSSASHLKQAALKYFLITNVSRPWIDQGPRSLQQDSVLVDAIRAQTPLIIICDGHGSISLLDKEPTEVPGDIKNFLHVGGRQAAEICSQTILQFMNKYADEFSLHKADEFFHRAFSSAHSTVLNQIFMGTEKDPDGQPARKDMSALDGTYFSHSLNKWLQLVPRSSAINAVVSKELLLLPDGSQCPFYRRANGSWEHGEFGTTCTACVILNAADEIRPYRKVCVTGNVGDTDACLFRFSSAMAGQRAVLKFGLWLTKEHSLYSREERERPLEAGGVLSDYEGGEGIKFKLKVDIDMPQGGRNAVAYEPTRGIGHAIGQFRGIIPSPSISVVEVEDGDIIVVGTDGLWNALGGRRRPGDTRELGEEMEGVLLANMKKFFQLHREKDPQAIGGELMNLAKRKGLQDNASLAVVKITSSGMMVNT</sequence>
<dbReference type="CDD" id="cd00143">
    <property type="entry name" value="PP2Cc"/>
    <property type="match status" value="1"/>
</dbReference>
<accession>A0A7S4M1J2</accession>
<dbReference type="PROSITE" id="PS51746">
    <property type="entry name" value="PPM_2"/>
    <property type="match status" value="1"/>
</dbReference>
<dbReference type="SMART" id="SM00332">
    <property type="entry name" value="PP2Cc"/>
    <property type="match status" value="1"/>
</dbReference>
<feature type="region of interest" description="Disordered" evidence="1">
    <location>
        <begin position="55"/>
        <end position="184"/>
    </location>
</feature>
<dbReference type="EMBL" id="HBKN01004037">
    <property type="protein sequence ID" value="CAE2194072.1"/>
    <property type="molecule type" value="Transcribed_RNA"/>
</dbReference>
<dbReference type="Pfam" id="PF00481">
    <property type="entry name" value="PP2C"/>
    <property type="match status" value="1"/>
</dbReference>
<feature type="region of interest" description="Disordered" evidence="1">
    <location>
        <begin position="1"/>
        <end position="42"/>
    </location>
</feature>
<dbReference type="SUPFAM" id="SSF81606">
    <property type="entry name" value="PP2C-like"/>
    <property type="match status" value="1"/>
</dbReference>
<feature type="region of interest" description="Disordered" evidence="1">
    <location>
        <begin position="196"/>
        <end position="221"/>
    </location>
</feature>
<dbReference type="AlphaFoldDB" id="A0A7S4M1J2"/>
<evidence type="ECO:0000313" key="3">
    <source>
        <dbReference type="EMBL" id="CAE2194072.1"/>
    </source>
</evidence>
<name>A0A7S4M1J2_GUITH</name>
<gene>
    <name evidence="3" type="ORF">GTHE00462_LOCUS3383</name>
</gene>
<protein>
    <recommendedName>
        <fullName evidence="2">PPM-type phosphatase domain-containing protein</fullName>
    </recommendedName>
</protein>
<feature type="compositionally biased region" description="Basic and acidic residues" evidence="1">
    <location>
        <begin position="74"/>
        <end position="83"/>
    </location>
</feature>
<reference evidence="3" key="1">
    <citation type="submission" date="2021-01" db="EMBL/GenBank/DDBJ databases">
        <authorList>
            <person name="Corre E."/>
            <person name="Pelletier E."/>
            <person name="Niang G."/>
            <person name="Scheremetjew M."/>
            <person name="Finn R."/>
            <person name="Kale V."/>
            <person name="Holt S."/>
            <person name="Cochrane G."/>
            <person name="Meng A."/>
            <person name="Brown T."/>
            <person name="Cohen L."/>
        </authorList>
    </citation>
    <scope>NUCLEOTIDE SEQUENCE</scope>
    <source>
        <strain evidence="3">CCMP 2712</strain>
    </source>
</reference>
<dbReference type="PANTHER" id="PTHR13832:SF827">
    <property type="entry name" value="PROTEIN PHOSPHATASE 1L"/>
    <property type="match status" value="1"/>
</dbReference>
<proteinExistence type="predicted"/>
<organism evidence="3">
    <name type="scientific">Guillardia theta</name>
    <name type="common">Cryptophyte</name>
    <name type="synonym">Cryptomonas phi</name>
    <dbReference type="NCBI Taxonomy" id="55529"/>
    <lineage>
        <taxon>Eukaryota</taxon>
        <taxon>Cryptophyceae</taxon>
        <taxon>Pyrenomonadales</taxon>
        <taxon>Geminigeraceae</taxon>
        <taxon>Guillardia</taxon>
    </lineage>
</organism>
<evidence type="ECO:0000256" key="1">
    <source>
        <dbReference type="SAM" id="MobiDB-lite"/>
    </source>
</evidence>
<feature type="compositionally biased region" description="Basic and acidic residues" evidence="1">
    <location>
        <begin position="105"/>
        <end position="122"/>
    </location>
</feature>
<feature type="domain" description="PPM-type phosphatase" evidence="2">
    <location>
        <begin position="272"/>
        <end position="665"/>
    </location>
</feature>
<dbReference type="InterPro" id="IPR015655">
    <property type="entry name" value="PP2C"/>
</dbReference>
<dbReference type="InterPro" id="IPR036457">
    <property type="entry name" value="PPM-type-like_dom_sf"/>
</dbReference>
<dbReference type="InterPro" id="IPR001932">
    <property type="entry name" value="PPM-type_phosphatase-like_dom"/>
</dbReference>
<evidence type="ECO:0000259" key="2">
    <source>
        <dbReference type="PROSITE" id="PS51746"/>
    </source>
</evidence>
<dbReference type="GO" id="GO:0004722">
    <property type="term" value="F:protein serine/threonine phosphatase activity"/>
    <property type="evidence" value="ECO:0007669"/>
    <property type="project" value="InterPro"/>
</dbReference>